<proteinExistence type="inferred from homology"/>
<dbReference type="Proteomes" id="UP000549394">
    <property type="component" value="Unassembled WGS sequence"/>
</dbReference>
<comment type="subcellular location">
    <subcellularLocation>
        <location evidence="1">Secreted</location>
    </subcellularLocation>
</comment>
<keyword evidence="7" id="KW-0732">Signal</keyword>
<evidence type="ECO:0000256" key="1">
    <source>
        <dbReference type="ARBA" id="ARBA00004613"/>
    </source>
</evidence>
<feature type="chain" id="PRO_5029640988" evidence="7">
    <location>
        <begin position="31"/>
        <end position="190"/>
    </location>
</feature>
<evidence type="ECO:0000256" key="3">
    <source>
        <dbReference type="ARBA" id="ARBA00022525"/>
    </source>
</evidence>
<evidence type="ECO:0000256" key="4">
    <source>
        <dbReference type="ARBA" id="ARBA00022815"/>
    </source>
</evidence>
<evidence type="ECO:0000256" key="2">
    <source>
        <dbReference type="ARBA" id="ARBA00006356"/>
    </source>
</evidence>
<keyword evidence="3" id="KW-0964">Secreted</keyword>
<organism evidence="8 9">
    <name type="scientific">Dimorphilus gyrociliatus</name>
    <dbReference type="NCBI Taxonomy" id="2664684"/>
    <lineage>
        <taxon>Eukaryota</taxon>
        <taxon>Metazoa</taxon>
        <taxon>Spiralia</taxon>
        <taxon>Lophotrochozoa</taxon>
        <taxon>Annelida</taxon>
        <taxon>Polychaeta</taxon>
        <taxon>Polychaeta incertae sedis</taxon>
        <taxon>Dinophilidae</taxon>
        <taxon>Dimorphilus</taxon>
    </lineage>
</organism>
<feature type="signal peptide" evidence="7">
    <location>
        <begin position="1"/>
        <end position="30"/>
    </location>
</feature>
<dbReference type="InterPro" id="IPR002544">
    <property type="entry name" value="FMRFamid-related_peptide-like"/>
</dbReference>
<evidence type="ECO:0000313" key="9">
    <source>
        <dbReference type="Proteomes" id="UP000549394"/>
    </source>
</evidence>
<evidence type="ECO:0000256" key="7">
    <source>
        <dbReference type="SAM" id="SignalP"/>
    </source>
</evidence>
<protein>
    <submittedName>
        <fullName evidence="8">DgyrCDS8626</fullName>
    </submittedName>
</protein>
<dbReference type="EMBL" id="CAJFCJ010000012">
    <property type="protein sequence ID" value="CAD5120044.1"/>
    <property type="molecule type" value="Genomic_DNA"/>
</dbReference>
<keyword evidence="5" id="KW-0527">Neuropeptide</keyword>
<evidence type="ECO:0000256" key="6">
    <source>
        <dbReference type="SAM" id="MobiDB-lite"/>
    </source>
</evidence>
<reference evidence="8 9" key="1">
    <citation type="submission" date="2020-08" db="EMBL/GenBank/DDBJ databases">
        <authorList>
            <person name="Hejnol A."/>
        </authorList>
    </citation>
    <scope>NUCLEOTIDE SEQUENCE [LARGE SCALE GENOMIC DNA]</scope>
</reference>
<name>A0A7I8VX15_9ANNE</name>
<dbReference type="GO" id="GO:0005576">
    <property type="term" value="C:extracellular region"/>
    <property type="evidence" value="ECO:0007669"/>
    <property type="project" value="UniProtKB-SubCell"/>
</dbReference>
<feature type="region of interest" description="Disordered" evidence="6">
    <location>
        <begin position="85"/>
        <end position="106"/>
    </location>
</feature>
<comment type="similarity">
    <text evidence="2">Belongs to the FARP (FMRFamide related peptide) family.</text>
</comment>
<feature type="compositionally biased region" description="Polar residues" evidence="6">
    <location>
        <begin position="91"/>
        <end position="100"/>
    </location>
</feature>
<dbReference type="GO" id="GO:0007218">
    <property type="term" value="P:neuropeptide signaling pathway"/>
    <property type="evidence" value="ECO:0007669"/>
    <property type="project" value="UniProtKB-KW"/>
</dbReference>
<dbReference type="Pfam" id="PF01581">
    <property type="entry name" value="FARP"/>
    <property type="match status" value="4"/>
</dbReference>
<accession>A0A7I8VX15</accession>
<keyword evidence="4" id="KW-0027">Amidation</keyword>
<evidence type="ECO:0000256" key="5">
    <source>
        <dbReference type="ARBA" id="ARBA00023320"/>
    </source>
</evidence>
<dbReference type="AlphaFoldDB" id="A0A7I8VX15"/>
<comment type="caution">
    <text evidence="8">The sequence shown here is derived from an EMBL/GenBank/DDBJ whole genome shotgun (WGS) entry which is preliminary data.</text>
</comment>
<sequence>MIKSRKVLFSEMKILFLICITCAAINYVHLEELCNIPDGLLKYLCTIHNEEENIAPRVREKREGGYIRFGRSPIDWKLRQKRDINEEKSLPRNQESMNQREQQHIEENKQLDPELESAIEILRLYEVLGSLNKKRLIKFGKRFMRFGKRDDAMYMRFGKDHEGGETKKTYIRFGRNNKEKKQYIRFGRSQ</sequence>
<keyword evidence="9" id="KW-1185">Reference proteome</keyword>
<gene>
    <name evidence="8" type="ORF">DGYR_LOCUS8201</name>
</gene>
<dbReference type="OrthoDB" id="5813613at2759"/>
<evidence type="ECO:0000313" key="8">
    <source>
        <dbReference type="EMBL" id="CAD5120044.1"/>
    </source>
</evidence>